<dbReference type="InterPro" id="IPR008651">
    <property type="entry name" value="Uncharacterised_HicB"/>
</dbReference>
<reference evidence="1 2" key="1">
    <citation type="submission" date="2020-10" db="EMBL/GenBank/DDBJ databases">
        <title>Sequencing the genomes of 1000 actinobacteria strains.</title>
        <authorList>
            <person name="Klenk H.-P."/>
        </authorList>
    </citation>
    <scope>NUCLEOTIDE SEQUENCE [LARGE SCALE GENOMIC DNA]</scope>
    <source>
        <strain evidence="1 2">DSM 45157</strain>
    </source>
</reference>
<dbReference type="Pfam" id="PF05534">
    <property type="entry name" value="HicB"/>
    <property type="match status" value="1"/>
</dbReference>
<dbReference type="EMBL" id="JADBDY010000001">
    <property type="protein sequence ID" value="MBE1456276.1"/>
    <property type="molecule type" value="Genomic_DNA"/>
</dbReference>
<evidence type="ECO:0000313" key="1">
    <source>
        <dbReference type="EMBL" id="MBE1456276.1"/>
    </source>
</evidence>
<dbReference type="SUPFAM" id="SSF143100">
    <property type="entry name" value="TTHA1013/TTHA0281-like"/>
    <property type="match status" value="1"/>
</dbReference>
<dbReference type="RefSeq" id="WP_191268796.1">
    <property type="nucleotide sequence ID" value="NZ_BMXJ01000002.1"/>
</dbReference>
<comment type="caution">
    <text evidence="1">The sequence shown here is derived from an EMBL/GenBank/DDBJ whole genome shotgun (WGS) entry which is preliminary data.</text>
</comment>
<dbReference type="InterPro" id="IPR035069">
    <property type="entry name" value="TTHA1013/TTHA0281-like"/>
</dbReference>
<accession>A0ABR9HB68</accession>
<dbReference type="Gene3D" id="1.10.1220.10">
    <property type="entry name" value="Met repressor-like"/>
    <property type="match status" value="1"/>
</dbReference>
<gene>
    <name evidence="1" type="ORF">H4W79_000490</name>
</gene>
<dbReference type="InterPro" id="IPR010985">
    <property type="entry name" value="Ribbon_hlx_hlx"/>
</dbReference>
<sequence>MNRAEHYAYRVRWSVEDESYVGTVAEFPSLSWVARTSSEAFEGIRGLAEDTVEDMVVSGEEPPIPIGERSYSGKFQVRVPPELHRRLAIEAAEQNVSLNRLAAVRLAARP</sequence>
<dbReference type="SUPFAM" id="SSF47598">
    <property type="entry name" value="Ribbon-helix-helix"/>
    <property type="match status" value="1"/>
</dbReference>
<protein>
    <submittedName>
        <fullName evidence="1">HicB family RNase H-like nuclease</fullName>
    </submittedName>
</protein>
<dbReference type="InterPro" id="IPR013321">
    <property type="entry name" value="Arc_rbn_hlx_hlx"/>
</dbReference>
<evidence type="ECO:0000313" key="2">
    <source>
        <dbReference type="Proteomes" id="UP000598217"/>
    </source>
</evidence>
<proteinExistence type="predicted"/>
<organism evidence="1 2">
    <name type="scientific">Nocardiopsis terrae</name>
    <dbReference type="NCBI Taxonomy" id="372655"/>
    <lineage>
        <taxon>Bacteria</taxon>
        <taxon>Bacillati</taxon>
        <taxon>Actinomycetota</taxon>
        <taxon>Actinomycetes</taxon>
        <taxon>Streptosporangiales</taxon>
        <taxon>Nocardiopsidaceae</taxon>
        <taxon>Nocardiopsis</taxon>
    </lineage>
</organism>
<dbReference type="Proteomes" id="UP000598217">
    <property type="component" value="Unassembled WGS sequence"/>
</dbReference>
<name>A0ABR9HB68_9ACTN</name>
<keyword evidence="2" id="KW-1185">Reference proteome</keyword>